<comment type="caution">
    <text evidence="1">The sequence shown here is derived from an EMBL/GenBank/DDBJ whole genome shotgun (WGS) entry which is preliminary data.</text>
</comment>
<proteinExistence type="predicted"/>
<name>X1PUA8_9ZZZZ</name>
<dbReference type="AlphaFoldDB" id="X1PUA8"/>
<protein>
    <submittedName>
        <fullName evidence="1">Uncharacterized protein</fullName>
    </submittedName>
</protein>
<feature type="non-terminal residue" evidence="1">
    <location>
        <position position="1"/>
    </location>
</feature>
<organism evidence="1">
    <name type="scientific">marine sediment metagenome</name>
    <dbReference type="NCBI Taxonomy" id="412755"/>
    <lineage>
        <taxon>unclassified sequences</taxon>
        <taxon>metagenomes</taxon>
        <taxon>ecological metagenomes</taxon>
    </lineage>
</organism>
<evidence type="ECO:0000313" key="1">
    <source>
        <dbReference type="EMBL" id="GAI59428.1"/>
    </source>
</evidence>
<reference evidence="1" key="1">
    <citation type="journal article" date="2014" name="Front. Microbiol.">
        <title>High frequency of phylogenetically diverse reductive dehalogenase-homologous genes in deep subseafloor sedimentary metagenomes.</title>
        <authorList>
            <person name="Kawai M."/>
            <person name="Futagami T."/>
            <person name="Toyoda A."/>
            <person name="Takaki Y."/>
            <person name="Nishi S."/>
            <person name="Hori S."/>
            <person name="Arai W."/>
            <person name="Tsubouchi T."/>
            <person name="Morono Y."/>
            <person name="Uchiyama I."/>
            <person name="Ito T."/>
            <person name="Fujiyama A."/>
            <person name="Inagaki F."/>
            <person name="Takami H."/>
        </authorList>
    </citation>
    <scope>NUCLEOTIDE SEQUENCE</scope>
    <source>
        <strain evidence="1">Expedition CK06-06</strain>
    </source>
</reference>
<sequence>YEWKSQPNTKEEKFRDIAQEIRLQERTGEHSSNKQRVAWDYNCPKEEAIYQSLS</sequence>
<gene>
    <name evidence="1" type="ORF">S12H4_04452</name>
</gene>
<accession>X1PUA8</accession>
<dbReference type="EMBL" id="BARW01001374">
    <property type="protein sequence ID" value="GAI59428.1"/>
    <property type="molecule type" value="Genomic_DNA"/>
</dbReference>